<name>A0ABP1R3K9_9HEXA</name>
<reference evidence="2 3" key="1">
    <citation type="submission" date="2024-08" db="EMBL/GenBank/DDBJ databases">
        <authorList>
            <person name="Cucini C."/>
            <person name="Frati F."/>
        </authorList>
    </citation>
    <scope>NUCLEOTIDE SEQUENCE [LARGE SCALE GENOMIC DNA]</scope>
</reference>
<gene>
    <name evidence="2" type="ORF">ODALV1_LOCUS16849</name>
</gene>
<evidence type="ECO:0000313" key="3">
    <source>
        <dbReference type="Proteomes" id="UP001642540"/>
    </source>
</evidence>
<proteinExistence type="predicted"/>
<protein>
    <submittedName>
        <fullName evidence="2">Uncharacterized protein</fullName>
    </submittedName>
</protein>
<organism evidence="2 3">
    <name type="scientific">Orchesella dallaii</name>
    <dbReference type="NCBI Taxonomy" id="48710"/>
    <lineage>
        <taxon>Eukaryota</taxon>
        <taxon>Metazoa</taxon>
        <taxon>Ecdysozoa</taxon>
        <taxon>Arthropoda</taxon>
        <taxon>Hexapoda</taxon>
        <taxon>Collembola</taxon>
        <taxon>Entomobryomorpha</taxon>
        <taxon>Entomobryoidea</taxon>
        <taxon>Orchesellidae</taxon>
        <taxon>Orchesellinae</taxon>
        <taxon>Orchesella</taxon>
    </lineage>
</organism>
<dbReference type="Proteomes" id="UP001642540">
    <property type="component" value="Unassembled WGS sequence"/>
</dbReference>
<feature type="region of interest" description="Disordered" evidence="1">
    <location>
        <begin position="1"/>
        <end position="24"/>
    </location>
</feature>
<evidence type="ECO:0000313" key="2">
    <source>
        <dbReference type="EMBL" id="CAL8115426.1"/>
    </source>
</evidence>
<evidence type="ECO:0000256" key="1">
    <source>
        <dbReference type="SAM" id="MobiDB-lite"/>
    </source>
</evidence>
<accession>A0ABP1R3K9</accession>
<keyword evidence="3" id="KW-1185">Reference proteome</keyword>
<comment type="caution">
    <text evidence="2">The sequence shown here is derived from an EMBL/GenBank/DDBJ whole genome shotgun (WGS) entry which is preliminary data.</text>
</comment>
<sequence>MSGSKDNTKMQKESHPRKSKKELELELKKEKLTRECEKMERRIVRSYKRRVITAIEQHDLLMEEINACKEQQKEVDKQLEKSLNELMQDYSVLLKDLREQKMKILKELEIFRRLNE</sequence>
<dbReference type="EMBL" id="CAXLJM020000051">
    <property type="protein sequence ID" value="CAL8115426.1"/>
    <property type="molecule type" value="Genomic_DNA"/>
</dbReference>